<reference evidence="3 4" key="1">
    <citation type="journal article" date="2018" name="J. Allergy Clin. Immunol.">
        <title>High-quality assembly of Dermatophagoides pteronyssinus genome and transcriptome reveals a wide range of novel allergens.</title>
        <authorList>
            <person name="Liu X.Y."/>
            <person name="Yang K.Y."/>
            <person name="Wang M.Q."/>
            <person name="Kwok J.S."/>
            <person name="Zeng X."/>
            <person name="Yang Z."/>
            <person name="Xiao X.J."/>
            <person name="Lau C.P."/>
            <person name="Li Y."/>
            <person name="Huang Z.M."/>
            <person name="Ba J.G."/>
            <person name="Yim A.K."/>
            <person name="Ouyang C.Y."/>
            <person name="Ngai S.M."/>
            <person name="Chan T.F."/>
            <person name="Leung E.L."/>
            <person name="Liu L."/>
            <person name="Liu Z.G."/>
            <person name="Tsui S.K."/>
        </authorList>
    </citation>
    <scope>NUCLEOTIDE SEQUENCE [LARGE SCALE GENOMIC DNA]</scope>
    <source>
        <strain evidence="3">Derp</strain>
    </source>
</reference>
<accession>A0ABQ8JLY8</accession>
<feature type="compositionally biased region" description="Low complexity" evidence="2">
    <location>
        <begin position="31"/>
        <end position="40"/>
    </location>
</feature>
<evidence type="ECO:0000313" key="3">
    <source>
        <dbReference type="EMBL" id="KAH9423634.1"/>
    </source>
</evidence>
<sequence>IMNQNKIDDDGNLQQQQQQNDQPASDTSTPSHSTSISRTQSSSSTSFIAASNTNCQRSLSLVDSIEFKFEGNICKNAIAIGDCDNDGKNELVIGTLNGELLIYKNDRKNPQASTKDLGMIACILIGDILNFGKNCLITISIEGYLKIFHMYNDSHVDLINQSNDSAIRRQPKFSNSSLQLSNMKLPPTISDNEVYSSTTNLNLIHSQQMQSNTMCALLVDFDHDDNQELIVALSDRVVRCYRAVHLNEEIKLIGLYKWEFSDQIGSITLHHLFDSSNNNDDPDLLVEDNKSDNSLSTNDKKSAICKNQICILVSQFGGVFAKITCCEHLSENKDHVKNNDDNNEIEPISVEYCDTIVPYTRNRQTSAEILADIRRITTNENLIALATHDGTLILLESDQQTIKWHLQLEHPIVSLHKYDLNNNGCDELIITVSNGLVYIIDLNGQIISCHFHQPISAFAVGSYHLNDNIGQLNCFVYTTFTNSVYVFYNIDSILFNNIDMDNNNNDYPLDYIRKHKPELYLRMEKLLKKRIMNNDNNKMMKISPDLIQIMATCYHNKKYDFNGKVALITGSSSGIGAAIASKFAEYGADCVITGRNSENLNQIARKIMKHTDREPLMIVGDLQTDPELPKRLINETIEKFGRLDILINNAGTGIANDTFDNPELIDEFDKMFTLNVRVPLCLCRLAVEHLEKTQGNIINISSNASAEPILFTYSMSKAALDMLTKGAAQDLGPKGIRVNSINPGPTITSMGRCLGKDSDHFEKSKDKFAKLTILDRIPYPDEMANLAAFLASNDAVNITGSIIVSDGGMLTILIIKIQYLNR</sequence>
<evidence type="ECO:0000313" key="4">
    <source>
        <dbReference type="Proteomes" id="UP000887458"/>
    </source>
</evidence>
<feature type="region of interest" description="Disordered" evidence="2">
    <location>
        <begin position="1"/>
        <end position="40"/>
    </location>
</feature>
<dbReference type="Pfam" id="PF13561">
    <property type="entry name" value="adh_short_C2"/>
    <property type="match status" value="1"/>
</dbReference>
<dbReference type="PRINTS" id="PR00081">
    <property type="entry name" value="GDHRDH"/>
</dbReference>
<feature type="non-terminal residue" evidence="3">
    <location>
        <position position="1"/>
    </location>
</feature>
<dbReference type="InterPro" id="IPR020904">
    <property type="entry name" value="Sc_DH/Rdtase_CS"/>
</dbReference>
<dbReference type="Proteomes" id="UP000887458">
    <property type="component" value="Unassembled WGS sequence"/>
</dbReference>
<protein>
    <submittedName>
        <fullName evidence="3">Integrin alpha FG-GAP repeat-containing protein 2</fullName>
    </submittedName>
</protein>
<dbReference type="InterPro" id="IPR036291">
    <property type="entry name" value="NAD(P)-bd_dom_sf"/>
</dbReference>
<dbReference type="PANTHER" id="PTHR16317">
    <property type="entry name" value="INTEGRIN ALPHA REPEAT DOMAIN-CONTAINING"/>
    <property type="match status" value="1"/>
</dbReference>
<dbReference type="SUPFAM" id="SSF51735">
    <property type="entry name" value="NAD(P)-binding Rossmann-fold domains"/>
    <property type="match status" value="1"/>
</dbReference>
<dbReference type="SUPFAM" id="SSF50978">
    <property type="entry name" value="WD40 repeat-like"/>
    <property type="match status" value="1"/>
</dbReference>
<evidence type="ECO:0000256" key="1">
    <source>
        <dbReference type="ARBA" id="ARBA00023002"/>
    </source>
</evidence>
<keyword evidence="4" id="KW-1185">Reference proteome</keyword>
<dbReference type="PANTHER" id="PTHR16317:SF1">
    <property type="entry name" value="KICSTOR COMPLEX PROTEIN ITFG2"/>
    <property type="match status" value="1"/>
</dbReference>
<comment type="caution">
    <text evidence="3">The sequence shown here is derived from an EMBL/GenBank/DDBJ whole genome shotgun (WGS) entry which is preliminary data.</text>
</comment>
<evidence type="ECO:0000256" key="2">
    <source>
        <dbReference type="SAM" id="MobiDB-lite"/>
    </source>
</evidence>
<dbReference type="Gene3D" id="3.40.50.720">
    <property type="entry name" value="NAD(P)-binding Rossmann-like Domain"/>
    <property type="match status" value="1"/>
</dbReference>
<dbReference type="Pfam" id="PF15907">
    <property type="entry name" value="Itfg2"/>
    <property type="match status" value="2"/>
</dbReference>
<dbReference type="InterPro" id="IPR031793">
    <property type="entry name" value="KICSTOR_ITFG2"/>
</dbReference>
<dbReference type="GO" id="GO:0007229">
    <property type="term" value="P:integrin-mediated signaling pathway"/>
    <property type="evidence" value="ECO:0007669"/>
    <property type="project" value="UniProtKB-KW"/>
</dbReference>
<dbReference type="PRINTS" id="PR00080">
    <property type="entry name" value="SDRFAMILY"/>
</dbReference>
<dbReference type="InterPro" id="IPR036322">
    <property type="entry name" value="WD40_repeat_dom_sf"/>
</dbReference>
<dbReference type="EMBL" id="NJHN03000031">
    <property type="protein sequence ID" value="KAH9423634.1"/>
    <property type="molecule type" value="Genomic_DNA"/>
</dbReference>
<name>A0ABQ8JLY8_DERPT</name>
<keyword evidence="3" id="KW-0401">Integrin</keyword>
<gene>
    <name evidence="3" type="primary">ITFG2</name>
    <name evidence="3" type="ORF">DERP_005214</name>
</gene>
<dbReference type="InterPro" id="IPR002347">
    <property type="entry name" value="SDR_fam"/>
</dbReference>
<feature type="compositionally biased region" description="Low complexity" evidence="2">
    <location>
        <begin position="12"/>
        <end position="22"/>
    </location>
</feature>
<dbReference type="PROSITE" id="PS00061">
    <property type="entry name" value="ADH_SHORT"/>
    <property type="match status" value="1"/>
</dbReference>
<keyword evidence="1" id="KW-0560">Oxidoreductase</keyword>
<organism evidence="3 4">
    <name type="scientific">Dermatophagoides pteronyssinus</name>
    <name type="common">European house dust mite</name>
    <dbReference type="NCBI Taxonomy" id="6956"/>
    <lineage>
        <taxon>Eukaryota</taxon>
        <taxon>Metazoa</taxon>
        <taxon>Ecdysozoa</taxon>
        <taxon>Arthropoda</taxon>
        <taxon>Chelicerata</taxon>
        <taxon>Arachnida</taxon>
        <taxon>Acari</taxon>
        <taxon>Acariformes</taxon>
        <taxon>Sarcoptiformes</taxon>
        <taxon>Astigmata</taxon>
        <taxon>Psoroptidia</taxon>
        <taxon>Analgoidea</taxon>
        <taxon>Pyroglyphidae</taxon>
        <taxon>Dermatophagoidinae</taxon>
        <taxon>Dermatophagoides</taxon>
    </lineage>
</organism>
<reference evidence="3 4" key="2">
    <citation type="journal article" date="2022" name="Mol. Biol. Evol.">
        <title>Comparative Genomics Reveals Insights into the Divergent Evolution of Astigmatic Mites and Household Pest Adaptations.</title>
        <authorList>
            <person name="Xiong Q."/>
            <person name="Wan A.T."/>
            <person name="Liu X."/>
            <person name="Fung C.S."/>
            <person name="Xiao X."/>
            <person name="Malainual N."/>
            <person name="Hou J."/>
            <person name="Wang L."/>
            <person name="Wang M."/>
            <person name="Yang K.Y."/>
            <person name="Cui Y."/>
            <person name="Leung E.L."/>
            <person name="Nong W."/>
            <person name="Shin S.K."/>
            <person name="Au S.W."/>
            <person name="Jeong K.Y."/>
            <person name="Chew F.T."/>
            <person name="Hui J.H."/>
            <person name="Leung T.F."/>
            <person name="Tungtrongchitr A."/>
            <person name="Zhong N."/>
            <person name="Liu Z."/>
            <person name="Tsui S.K."/>
        </authorList>
    </citation>
    <scope>NUCLEOTIDE SEQUENCE [LARGE SCALE GENOMIC DNA]</scope>
    <source>
        <strain evidence="3">Derp</strain>
    </source>
</reference>
<proteinExistence type="predicted"/>